<protein>
    <submittedName>
        <fullName evidence="2">CUB domain-containing protein</fullName>
    </submittedName>
    <submittedName>
        <fullName evidence="3">Variable surface protein</fullName>
    </submittedName>
</protein>
<sequence>MDISVLEAYYEENKDFPNEIVTDDESEISEQSDDSKKIPIIQINYPSVYYKPLTFIKVTYRKEGKKPKKYTAFKYAGTDSAEIFYPSTNIKKFDPDCDKYIIKEINYRDVILDNTDSERVRSRKTIDTYLKDIYNKPCSSKAVTEFSGYYTKVKSSNPIDFSNGKFEIFQASEVSANDICLYSSKQLQGFKAKYRKVRR</sequence>
<evidence type="ECO:0000313" key="1">
    <source>
        <dbReference type="Proteomes" id="UP000035681"/>
    </source>
</evidence>
<organism evidence="2">
    <name type="scientific">Strongyloides stercoralis</name>
    <name type="common">Threadworm</name>
    <dbReference type="NCBI Taxonomy" id="6248"/>
    <lineage>
        <taxon>Eukaryota</taxon>
        <taxon>Metazoa</taxon>
        <taxon>Ecdysozoa</taxon>
        <taxon>Nematoda</taxon>
        <taxon>Chromadorea</taxon>
        <taxon>Rhabditida</taxon>
        <taxon>Tylenchina</taxon>
        <taxon>Panagrolaimomorpha</taxon>
        <taxon>Strongyloidoidea</taxon>
        <taxon>Strongyloididae</taxon>
        <taxon>Strongyloides</taxon>
    </lineage>
</organism>
<dbReference type="Proteomes" id="UP000035681">
    <property type="component" value="Unplaced"/>
</dbReference>
<dbReference type="AlphaFoldDB" id="A0A0K0EIK2"/>
<reference evidence="2" key="1">
    <citation type="submission" date="2015-08" db="UniProtKB">
        <authorList>
            <consortium name="WormBaseParasite"/>
        </authorList>
    </citation>
    <scope>IDENTIFICATION</scope>
</reference>
<evidence type="ECO:0000313" key="2">
    <source>
        <dbReference type="WBParaSite" id="SSTP_0000930700.1"/>
    </source>
</evidence>
<dbReference type="WBParaSite" id="SSTP_0000930700.1">
    <property type="protein sequence ID" value="SSTP_0000930700.1"/>
    <property type="gene ID" value="SSTP_0000930700"/>
</dbReference>
<proteinExistence type="predicted"/>
<evidence type="ECO:0000313" key="3">
    <source>
        <dbReference type="WBParaSite" id="TCONS_00000996.p1"/>
    </source>
</evidence>
<name>A0A0K0EIK2_STRER</name>
<dbReference type="WBParaSite" id="TCONS_00000996.p1">
    <property type="protein sequence ID" value="TCONS_00000996.p1"/>
    <property type="gene ID" value="XLOC_000942"/>
</dbReference>
<accession>A0A0K0EIK2</accession>
<keyword evidence="1" id="KW-1185">Reference proteome</keyword>